<dbReference type="EMBL" id="CAFBLT010000003">
    <property type="protein sequence ID" value="CAB4882830.1"/>
    <property type="molecule type" value="Genomic_DNA"/>
</dbReference>
<feature type="domain" description="Glycosyl transferase family 1" evidence="2">
    <location>
        <begin position="173"/>
        <end position="332"/>
    </location>
</feature>
<name>A0A6J7AIX4_9ZZZZ</name>
<dbReference type="Pfam" id="PF00534">
    <property type="entry name" value="Glycos_transf_1"/>
    <property type="match status" value="1"/>
</dbReference>
<dbReference type="InterPro" id="IPR001296">
    <property type="entry name" value="Glyco_trans_1"/>
</dbReference>
<gene>
    <name evidence="3" type="ORF">UFOPK3164_01369</name>
    <name evidence="4" type="ORF">UFOPK3427_01667</name>
    <name evidence="5" type="ORF">UFOPK4112_01609</name>
</gene>
<protein>
    <submittedName>
        <fullName evidence="3">Unannotated protein</fullName>
    </submittedName>
</protein>
<evidence type="ECO:0000313" key="4">
    <source>
        <dbReference type="EMBL" id="CAB4882830.1"/>
    </source>
</evidence>
<keyword evidence="1" id="KW-0808">Transferase</keyword>
<dbReference type="PANTHER" id="PTHR46401">
    <property type="entry name" value="GLYCOSYLTRANSFERASE WBBK-RELATED"/>
    <property type="match status" value="1"/>
</dbReference>
<proteinExistence type="predicted"/>
<evidence type="ECO:0000313" key="3">
    <source>
        <dbReference type="EMBL" id="CAB4832743.1"/>
    </source>
</evidence>
<sequence length="367" mass="40111">MRIDQVLPAFVARDAIGNHTRNLKDALNARGIDSTIYYNSAAPDVISLGENITEMPDESHDRFLLYHCSIGTPIVDRLLLMKTPLIVDYHNITPAKYFEKWLPATGGEAALGRRQLGELASKTVLGLADSPYNERELIDVGYSPTAVAPLLINLEKNPEVNHDLLHSLLERKEKTGAPQFLFVGTLSSHKAPHEIIAMLAAYREIYHPEATLTLVGRPFGGRYLGALHGYMKALGLFEAVNLTGSLPGPDLEAYWQSADVFTVASNHEGFCVPIIEAMNHSLPIVAYGAAAIPETVADAGLIISDKSPVSFAAAVHRVVEDQALRDHFNRAANVQLEAYDLERASKVFVDVLLDGINMTAPDILLAR</sequence>
<dbReference type="EMBL" id="CAFBPM010000021">
    <property type="protein sequence ID" value="CAB5030651.1"/>
    <property type="molecule type" value="Genomic_DNA"/>
</dbReference>
<dbReference type="GO" id="GO:0009103">
    <property type="term" value="P:lipopolysaccharide biosynthetic process"/>
    <property type="evidence" value="ECO:0007669"/>
    <property type="project" value="TreeGrafter"/>
</dbReference>
<evidence type="ECO:0000313" key="5">
    <source>
        <dbReference type="EMBL" id="CAB5030651.1"/>
    </source>
</evidence>
<organism evidence="3">
    <name type="scientific">freshwater metagenome</name>
    <dbReference type="NCBI Taxonomy" id="449393"/>
    <lineage>
        <taxon>unclassified sequences</taxon>
        <taxon>metagenomes</taxon>
        <taxon>ecological metagenomes</taxon>
    </lineage>
</organism>
<dbReference type="CDD" id="cd03801">
    <property type="entry name" value="GT4_PimA-like"/>
    <property type="match status" value="1"/>
</dbReference>
<evidence type="ECO:0000256" key="1">
    <source>
        <dbReference type="ARBA" id="ARBA00022679"/>
    </source>
</evidence>
<dbReference type="EMBL" id="CAFABE010000077">
    <property type="protein sequence ID" value="CAB4832743.1"/>
    <property type="molecule type" value="Genomic_DNA"/>
</dbReference>
<dbReference type="AlphaFoldDB" id="A0A6J7AIX4"/>
<evidence type="ECO:0000259" key="2">
    <source>
        <dbReference type="Pfam" id="PF00534"/>
    </source>
</evidence>
<dbReference type="PANTHER" id="PTHR46401:SF2">
    <property type="entry name" value="GLYCOSYLTRANSFERASE WBBK-RELATED"/>
    <property type="match status" value="1"/>
</dbReference>
<reference evidence="3" key="1">
    <citation type="submission" date="2020-05" db="EMBL/GenBank/DDBJ databases">
        <authorList>
            <person name="Chiriac C."/>
            <person name="Salcher M."/>
            <person name="Ghai R."/>
            <person name="Kavagutti S V."/>
        </authorList>
    </citation>
    <scope>NUCLEOTIDE SEQUENCE</scope>
</reference>
<accession>A0A6J7AIX4</accession>
<dbReference type="GO" id="GO:0016757">
    <property type="term" value="F:glycosyltransferase activity"/>
    <property type="evidence" value="ECO:0007669"/>
    <property type="project" value="InterPro"/>
</dbReference>
<dbReference type="Gene3D" id="3.40.50.2000">
    <property type="entry name" value="Glycogen Phosphorylase B"/>
    <property type="match status" value="1"/>
</dbReference>
<dbReference type="SUPFAM" id="SSF53756">
    <property type="entry name" value="UDP-Glycosyltransferase/glycogen phosphorylase"/>
    <property type="match status" value="1"/>
</dbReference>